<organism evidence="2 5">
    <name type="scientific">Methylopila capsulata</name>
    <dbReference type="NCBI Taxonomy" id="61654"/>
    <lineage>
        <taxon>Bacteria</taxon>
        <taxon>Pseudomonadati</taxon>
        <taxon>Pseudomonadota</taxon>
        <taxon>Alphaproteobacteria</taxon>
        <taxon>Hyphomicrobiales</taxon>
        <taxon>Methylopilaceae</taxon>
        <taxon>Methylopila</taxon>
    </lineage>
</organism>
<feature type="signal peptide" evidence="1">
    <location>
        <begin position="1"/>
        <end position="20"/>
    </location>
</feature>
<evidence type="ECO:0008006" key="6">
    <source>
        <dbReference type="Google" id="ProtNLM"/>
    </source>
</evidence>
<comment type="caution">
    <text evidence="2">The sequence shown here is derived from an EMBL/GenBank/DDBJ whole genome shotgun (WGS) entry which is preliminary data.</text>
</comment>
<dbReference type="RefSeq" id="WP_204949553.1">
    <property type="nucleotide sequence ID" value="NZ_BSFF01000001.1"/>
</dbReference>
<dbReference type="EMBL" id="JAFBCY010000002">
    <property type="protein sequence ID" value="MBM7851135.1"/>
    <property type="molecule type" value="Genomic_DNA"/>
</dbReference>
<reference evidence="3 4" key="2">
    <citation type="submission" date="2021-01" db="EMBL/GenBank/DDBJ databases">
        <title>Genomic Encyclopedia of Type Strains, Phase IV (KMG-IV): sequencing the most valuable type-strain genomes for metagenomic binning, comparative biology and taxonomic classification.</title>
        <authorList>
            <person name="Goeker M."/>
        </authorList>
    </citation>
    <scope>NUCLEOTIDE SEQUENCE [LARGE SCALE GENOMIC DNA]</scope>
    <source>
        <strain evidence="3 4">DSM 6130</strain>
    </source>
</reference>
<reference evidence="2" key="3">
    <citation type="submission" date="2023-01" db="EMBL/GenBank/DDBJ databases">
        <authorList>
            <person name="Sun Q."/>
            <person name="Evtushenko L."/>
        </authorList>
    </citation>
    <scope>NUCLEOTIDE SEQUENCE</scope>
    <source>
        <strain evidence="2">VKM B-1606</strain>
    </source>
</reference>
<dbReference type="EMBL" id="BSFF01000001">
    <property type="protein sequence ID" value="GLK54192.1"/>
    <property type="molecule type" value="Genomic_DNA"/>
</dbReference>
<dbReference type="Proteomes" id="UP001143400">
    <property type="component" value="Unassembled WGS sequence"/>
</dbReference>
<keyword evidence="1" id="KW-0732">Signal</keyword>
<evidence type="ECO:0000313" key="3">
    <source>
        <dbReference type="EMBL" id="MBM7851135.1"/>
    </source>
</evidence>
<reference evidence="2" key="1">
    <citation type="journal article" date="2014" name="Int. J. Syst. Evol. Microbiol.">
        <title>Complete genome sequence of Corynebacterium casei LMG S-19264T (=DSM 44701T), isolated from a smear-ripened cheese.</title>
        <authorList>
            <consortium name="US DOE Joint Genome Institute (JGI-PGF)"/>
            <person name="Walter F."/>
            <person name="Albersmeier A."/>
            <person name="Kalinowski J."/>
            <person name="Ruckert C."/>
        </authorList>
    </citation>
    <scope>NUCLEOTIDE SEQUENCE</scope>
    <source>
        <strain evidence="2">VKM B-1606</strain>
    </source>
</reference>
<proteinExistence type="predicted"/>
<protein>
    <recommendedName>
        <fullName evidence="6">DUF3617 family protein</fullName>
    </recommendedName>
</protein>
<keyword evidence="4" id="KW-1185">Reference proteome</keyword>
<dbReference type="Pfam" id="PF12276">
    <property type="entry name" value="DUF3617"/>
    <property type="match status" value="1"/>
</dbReference>
<evidence type="ECO:0000313" key="4">
    <source>
        <dbReference type="Proteomes" id="UP000758856"/>
    </source>
</evidence>
<name>A0A9W6MQG6_9HYPH</name>
<dbReference type="Proteomes" id="UP000758856">
    <property type="component" value="Unassembled WGS sequence"/>
</dbReference>
<dbReference type="InterPro" id="IPR022061">
    <property type="entry name" value="DUF3617"/>
</dbReference>
<evidence type="ECO:0000313" key="5">
    <source>
        <dbReference type="Proteomes" id="UP001143400"/>
    </source>
</evidence>
<dbReference type="AlphaFoldDB" id="A0A9W6MQG6"/>
<evidence type="ECO:0000256" key="1">
    <source>
        <dbReference type="SAM" id="SignalP"/>
    </source>
</evidence>
<feature type="chain" id="PRO_5040911149" description="DUF3617 family protein" evidence="1">
    <location>
        <begin position="21"/>
        <end position="180"/>
    </location>
</feature>
<sequence length="180" mass="19097">MRMLTTAVLLASAAALPAAAAGFELPPRKPGQWEMSIQVDTAAMPPQVIRMCLDAETDKLLNEKFSGMASNMCSKQEQTKDGDAIVLDSVCQLGDMKSESHSVVTGDFDSAYTMKTDMKMSGSNAPNGVKNITPGGPMTQQTTLNAKRTGECEAAMKPGDIDLGGGRVLNVRDMPSPNIQ</sequence>
<gene>
    <name evidence="2" type="ORF">GCM10008170_02110</name>
    <name evidence="3" type="ORF">JOD31_001360</name>
</gene>
<evidence type="ECO:0000313" key="2">
    <source>
        <dbReference type="EMBL" id="GLK54192.1"/>
    </source>
</evidence>
<accession>A0A9W6MQG6</accession>